<protein>
    <submittedName>
        <fullName evidence="1">Uncharacterized protein</fullName>
    </submittedName>
</protein>
<dbReference type="OrthoDB" id="10306922at2759"/>
<evidence type="ECO:0000313" key="1">
    <source>
        <dbReference type="EMBL" id="EPQ65626.1"/>
    </source>
</evidence>
<proteinExistence type="predicted"/>
<reference evidence="2" key="1">
    <citation type="journal article" date="2013" name="Nat. Genet.">
        <title>The wheat powdery mildew genome shows the unique evolution of an obligate biotroph.</title>
        <authorList>
            <person name="Wicker T."/>
            <person name="Oberhaensli S."/>
            <person name="Parlange F."/>
            <person name="Buchmann J.P."/>
            <person name="Shatalina M."/>
            <person name="Roffler S."/>
            <person name="Ben-David R."/>
            <person name="Dolezel J."/>
            <person name="Simkova H."/>
            <person name="Schulze-Lefert P."/>
            <person name="Spanu P.D."/>
            <person name="Bruggmann R."/>
            <person name="Amselem J."/>
            <person name="Quesneville H."/>
            <person name="Ver Loren van Themaat E."/>
            <person name="Paape T."/>
            <person name="Shimizu K.K."/>
            <person name="Keller B."/>
        </authorList>
    </citation>
    <scope>NUCLEOTIDE SEQUENCE [LARGE SCALE GENOMIC DNA]</scope>
    <source>
        <strain evidence="2">96224</strain>
    </source>
</reference>
<name>A0A656KLM7_BLUGR</name>
<accession>A0A656KLM7</accession>
<dbReference type="Proteomes" id="UP000053110">
    <property type="component" value="Unassembled WGS sequence"/>
</dbReference>
<gene>
    <name evidence="1" type="ORF">BGT96224_3908</name>
</gene>
<evidence type="ECO:0000313" key="2">
    <source>
        <dbReference type="Proteomes" id="UP000053110"/>
    </source>
</evidence>
<dbReference type="AlphaFoldDB" id="A0A656KLM7"/>
<sequence length="98" mass="11307">MRHGWGLHDWRCDVSRDSMREKNRVPGMTLLNHHDSSLEDFGGKFPHARRAPRLSEFLWLVDGFVTTLQANLVRILVAASTKHHVFTKDNTDPKPSFL</sequence>
<organism evidence="1 2">
    <name type="scientific">Blumeria graminis f. sp. tritici 96224</name>
    <dbReference type="NCBI Taxonomy" id="1268274"/>
    <lineage>
        <taxon>Eukaryota</taxon>
        <taxon>Fungi</taxon>
        <taxon>Dikarya</taxon>
        <taxon>Ascomycota</taxon>
        <taxon>Pezizomycotina</taxon>
        <taxon>Leotiomycetes</taxon>
        <taxon>Erysiphales</taxon>
        <taxon>Erysiphaceae</taxon>
        <taxon>Blumeria</taxon>
    </lineage>
</organism>
<dbReference type="EMBL" id="KE375021">
    <property type="protein sequence ID" value="EPQ65626.1"/>
    <property type="molecule type" value="Genomic_DNA"/>
</dbReference>